<evidence type="ECO:0000313" key="2">
    <source>
        <dbReference type="Proteomes" id="UP000058857"/>
    </source>
</evidence>
<dbReference type="PATRIC" id="fig|280505.15.peg.680"/>
<dbReference type="AlphaFoldDB" id="A0A0S2INI0"/>
<name>A0A0S2INI0_LEPBO</name>
<proteinExistence type="predicted"/>
<evidence type="ECO:0000313" key="1">
    <source>
        <dbReference type="EMBL" id="ALO25037.1"/>
    </source>
</evidence>
<gene>
    <name evidence="1" type="ORF">LBBP_00701</name>
</gene>
<sequence>MIAHQTFCVNRIQKKSDYTSFDVRFKKLFLRFKMSLRYAKTFFEVVSSLKR</sequence>
<dbReference type="Proteomes" id="UP000058857">
    <property type="component" value="Chromosome 1"/>
</dbReference>
<organism evidence="1">
    <name type="scientific">Leptospira borgpetersenii serovar Ballum</name>
    <dbReference type="NCBI Taxonomy" id="280505"/>
    <lineage>
        <taxon>Bacteria</taxon>
        <taxon>Pseudomonadati</taxon>
        <taxon>Spirochaetota</taxon>
        <taxon>Spirochaetia</taxon>
        <taxon>Leptospirales</taxon>
        <taxon>Leptospiraceae</taxon>
        <taxon>Leptospira</taxon>
    </lineage>
</organism>
<accession>A0A0S2INI0</accession>
<reference evidence="1 2" key="1">
    <citation type="journal article" date="2015" name="PLoS Negl. Trop. Dis.">
        <title>Distribution of Plasmids in Distinct Leptospira Pathogenic Species.</title>
        <authorList>
            <person name="Wang Y."/>
            <person name="Zhuang X."/>
            <person name="Zhong Y."/>
            <person name="Zhang C."/>
            <person name="Zhang Y."/>
            <person name="Zeng L."/>
            <person name="Zhu Y."/>
            <person name="He P."/>
            <person name="Dong K."/>
            <person name="Pal U."/>
            <person name="Guo X."/>
            <person name="Qin J."/>
        </authorList>
    </citation>
    <scope>NUCLEOTIDE SEQUENCE [LARGE SCALE GENOMIC DNA]</scope>
    <source>
        <strain evidence="1 2">56604</strain>
    </source>
</reference>
<protein>
    <submittedName>
        <fullName evidence="1">Uncharacterized protein</fullName>
    </submittedName>
</protein>
<dbReference type="EMBL" id="CP012029">
    <property type="protein sequence ID" value="ALO25037.1"/>
    <property type="molecule type" value="Genomic_DNA"/>
</dbReference>